<dbReference type="EMBL" id="FQZU01000034">
    <property type="protein sequence ID" value="SHK80016.1"/>
    <property type="molecule type" value="Genomic_DNA"/>
</dbReference>
<dbReference type="RefSeq" id="WP_073478121.1">
    <property type="nucleotide sequence ID" value="NZ_FQZU01000034.1"/>
</dbReference>
<name>A0A1M6VFG3_9BACT</name>
<sequence>MGKSRQDKIFHKRKARTTKELQRKAGKRAPYDRVLIVCEGAKTEPLYVKQMCSDLRLSSTNLVVVDNTQGSAPTSVVECAMKKYKSDPYFNRIYCIFDKDRHGSYKQACDQIRDAKLKGTSTIHAITSVPCFEFWLLLHFEYTTKDYYQTGKSVCDKLISDLKVHIPGYEKGEASNYETTKDLLKTAINNAQRLEAYCNDSGKDNPSTQMHHFVEYLMKLKEKADRRRQSC</sequence>
<keyword evidence="2" id="KW-1185">Reference proteome</keyword>
<dbReference type="OrthoDB" id="9796523at2"/>
<proteinExistence type="predicted"/>
<protein>
    <submittedName>
        <fullName evidence="1">RloB-like protein</fullName>
    </submittedName>
</protein>
<accession>A0A1M6VFG3</accession>
<reference evidence="2" key="1">
    <citation type="submission" date="2016-11" db="EMBL/GenBank/DDBJ databases">
        <authorList>
            <person name="Varghese N."/>
            <person name="Submissions S."/>
        </authorList>
    </citation>
    <scope>NUCLEOTIDE SEQUENCE [LARGE SCALE GENOMIC DNA]</scope>
    <source>
        <strain evidence="2">DSM 16219</strain>
    </source>
</reference>
<dbReference type="InterPro" id="IPR025591">
    <property type="entry name" value="RloB"/>
</dbReference>
<dbReference type="Proteomes" id="UP000183994">
    <property type="component" value="Unassembled WGS sequence"/>
</dbReference>
<evidence type="ECO:0000313" key="2">
    <source>
        <dbReference type="Proteomes" id="UP000183994"/>
    </source>
</evidence>
<dbReference type="Pfam" id="PF13707">
    <property type="entry name" value="RloB"/>
    <property type="match status" value="1"/>
</dbReference>
<dbReference type="STRING" id="1121393.SAMN02745216_04093"/>
<evidence type="ECO:0000313" key="1">
    <source>
        <dbReference type="EMBL" id="SHK80016.1"/>
    </source>
</evidence>
<organism evidence="1 2">
    <name type="scientific">Desulfatibacillum alkenivorans DSM 16219</name>
    <dbReference type="NCBI Taxonomy" id="1121393"/>
    <lineage>
        <taxon>Bacteria</taxon>
        <taxon>Pseudomonadati</taxon>
        <taxon>Thermodesulfobacteriota</taxon>
        <taxon>Desulfobacteria</taxon>
        <taxon>Desulfobacterales</taxon>
        <taxon>Desulfatibacillaceae</taxon>
        <taxon>Desulfatibacillum</taxon>
    </lineage>
</organism>
<gene>
    <name evidence="1" type="ORF">SAMN02745216_04093</name>
</gene>
<dbReference type="AlphaFoldDB" id="A0A1M6VFG3"/>